<dbReference type="EMBL" id="FNVS01000011">
    <property type="protein sequence ID" value="SEF99322.1"/>
    <property type="molecule type" value="Genomic_DNA"/>
</dbReference>
<dbReference type="AlphaFoldDB" id="A0A8G2BX54"/>
<proteinExistence type="predicted"/>
<dbReference type="InterPro" id="IPR027840">
    <property type="entry name" value="DUF4493"/>
</dbReference>
<gene>
    <name evidence="1" type="ORF">SAMN05444001_11175</name>
</gene>
<keyword evidence="2" id="KW-1185">Reference proteome</keyword>
<protein>
    <recommendedName>
        <fullName evidence="3">DUF4493 domain-containing protein</fullName>
    </recommendedName>
</protein>
<reference evidence="1 2" key="1">
    <citation type="submission" date="2016-10" db="EMBL/GenBank/DDBJ databases">
        <authorList>
            <person name="Varghese N."/>
            <person name="Submissions S."/>
        </authorList>
    </citation>
    <scope>NUCLEOTIDE SEQUENCE [LARGE SCALE GENOMIC DNA]</scope>
    <source>
        <strain evidence="1 2">DSM 29073</strain>
    </source>
</reference>
<dbReference type="PROSITE" id="PS51257">
    <property type="entry name" value="PROKAR_LIPOPROTEIN"/>
    <property type="match status" value="1"/>
</dbReference>
<evidence type="ECO:0008006" key="3">
    <source>
        <dbReference type="Google" id="ProtNLM"/>
    </source>
</evidence>
<dbReference type="Pfam" id="PF14900">
    <property type="entry name" value="DUF4493"/>
    <property type="match status" value="1"/>
</dbReference>
<dbReference type="Proteomes" id="UP000236725">
    <property type="component" value="Unassembled WGS sequence"/>
</dbReference>
<comment type="caution">
    <text evidence="1">The sequence shown here is derived from an EMBL/GenBank/DDBJ whole genome shotgun (WGS) entry which is preliminary data.</text>
</comment>
<evidence type="ECO:0000313" key="1">
    <source>
        <dbReference type="EMBL" id="SEF99322.1"/>
    </source>
</evidence>
<organism evidence="1 2">
    <name type="scientific">Parabacteroides chinchillae</name>
    <dbReference type="NCBI Taxonomy" id="871327"/>
    <lineage>
        <taxon>Bacteria</taxon>
        <taxon>Pseudomonadati</taxon>
        <taxon>Bacteroidota</taxon>
        <taxon>Bacteroidia</taxon>
        <taxon>Bacteroidales</taxon>
        <taxon>Tannerellaceae</taxon>
        <taxon>Parabacteroides</taxon>
    </lineage>
</organism>
<sequence length="242" mass="26813">MQKIHYILLLFLAGIIISCQQDEEISAVGRLSLDMDTKNGTDIPVVLKSAVTVDVDTFHIVIKDASGNPIKQNFDTFAELKKEGMPLVLPVGSYTAEASSGVLPEAAFDKPCYRGNKPFAIEENTVTEIKIHCKHQSIKVSLKYTDNFLNMINSDFKVSVTNSRAELIFTEKEKRSAFFTVSQLFTVHVTGTSKEFGTRIDFAGDIKHIKDGAEQELKAGDHLIVTLDAYKESPIVKSIQVL</sequence>
<evidence type="ECO:0000313" key="2">
    <source>
        <dbReference type="Proteomes" id="UP000236725"/>
    </source>
</evidence>
<name>A0A8G2BX54_9BACT</name>
<accession>A0A8G2BX54</accession>
<dbReference type="RefSeq" id="WP_103983654.1">
    <property type="nucleotide sequence ID" value="NZ_FNVS01000011.1"/>
</dbReference>